<name>A0A6A4IK41_9AGAR</name>
<dbReference type="SUPFAM" id="SSF53474">
    <property type="entry name" value="alpha/beta-Hydrolases"/>
    <property type="match status" value="1"/>
</dbReference>
<dbReference type="InterPro" id="IPR029058">
    <property type="entry name" value="AB_hydrolase_fold"/>
</dbReference>
<protein>
    <recommendedName>
        <fullName evidence="3">AB hydrolase-1 domain-containing protein</fullName>
    </recommendedName>
</protein>
<reference evidence="1" key="1">
    <citation type="journal article" date="2019" name="Environ. Microbiol.">
        <title>Fungal ecological strategies reflected in gene transcription - a case study of two litter decomposers.</title>
        <authorList>
            <person name="Barbi F."/>
            <person name="Kohler A."/>
            <person name="Barry K."/>
            <person name="Baskaran P."/>
            <person name="Daum C."/>
            <person name="Fauchery L."/>
            <person name="Ihrmark K."/>
            <person name="Kuo A."/>
            <person name="LaButti K."/>
            <person name="Lipzen A."/>
            <person name="Morin E."/>
            <person name="Grigoriev I.V."/>
            <person name="Henrissat B."/>
            <person name="Lindahl B."/>
            <person name="Martin F."/>
        </authorList>
    </citation>
    <scope>NUCLEOTIDE SEQUENCE</scope>
    <source>
        <strain evidence="1">JB14</strain>
    </source>
</reference>
<accession>A0A6A4IK41</accession>
<evidence type="ECO:0000313" key="2">
    <source>
        <dbReference type="Proteomes" id="UP000799118"/>
    </source>
</evidence>
<proteinExistence type="predicted"/>
<organism evidence="1 2">
    <name type="scientific">Gymnopus androsaceus JB14</name>
    <dbReference type="NCBI Taxonomy" id="1447944"/>
    <lineage>
        <taxon>Eukaryota</taxon>
        <taxon>Fungi</taxon>
        <taxon>Dikarya</taxon>
        <taxon>Basidiomycota</taxon>
        <taxon>Agaricomycotina</taxon>
        <taxon>Agaricomycetes</taxon>
        <taxon>Agaricomycetidae</taxon>
        <taxon>Agaricales</taxon>
        <taxon>Marasmiineae</taxon>
        <taxon>Omphalotaceae</taxon>
        <taxon>Gymnopus</taxon>
    </lineage>
</organism>
<dbReference type="EMBL" id="ML769385">
    <property type="protein sequence ID" value="KAE9410300.1"/>
    <property type="molecule type" value="Genomic_DNA"/>
</dbReference>
<keyword evidence="2" id="KW-1185">Reference proteome</keyword>
<gene>
    <name evidence="1" type="ORF">BT96DRAFT_961769</name>
</gene>
<dbReference type="OrthoDB" id="294702at2759"/>
<dbReference type="Proteomes" id="UP000799118">
    <property type="component" value="Unassembled WGS sequence"/>
</dbReference>
<sequence>MIYVQDKRLLLPDGRTLAYADNGNTSSLTVILFLHGPFSVGDASRLSLVLQSKKVHLVCPSLPGWGFHLHPDSSNLKLFICSHSFGSIAAQILYAAPYASFPYGPCIAGMILLDALSPPHCHKNYWEFLSWQSYFLTGPPSRLVPFNFLAVLAKFAIESKLRSEAGAESFVRSTILPTSAEEDETEEIIQWREDNDIEEGQYEREIARNAIYSVASTWQGFLEIPQIYHSGWGGFRPDLLDEEHSRPPVTIITSNGDRGHALAGMGSWLVRKYRNATLRMVEGRSALSLLMCLDDVWKEILS</sequence>
<evidence type="ECO:0008006" key="3">
    <source>
        <dbReference type="Google" id="ProtNLM"/>
    </source>
</evidence>
<evidence type="ECO:0000313" key="1">
    <source>
        <dbReference type="EMBL" id="KAE9410300.1"/>
    </source>
</evidence>
<dbReference type="AlphaFoldDB" id="A0A6A4IK41"/>
<dbReference type="Gene3D" id="3.40.50.1820">
    <property type="entry name" value="alpha/beta hydrolase"/>
    <property type="match status" value="1"/>
</dbReference>